<feature type="compositionally biased region" description="Acidic residues" evidence="2">
    <location>
        <begin position="358"/>
        <end position="374"/>
    </location>
</feature>
<feature type="region of interest" description="Disordered" evidence="2">
    <location>
        <begin position="469"/>
        <end position="514"/>
    </location>
</feature>
<feature type="region of interest" description="Disordered" evidence="2">
    <location>
        <begin position="191"/>
        <end position="419"/>
    </location>
</feature>
<name>A0AA36M4B2_CYLNA</name>
<feature type="compositionally biased region" description="Low complexity" evidence="2">
    <location>
        <begin position="479"/>
        <end position="510"/>
    </location>
</feature>
<dbReference type="PANTHER" id="PTHR36955:SF1">
    <property type="entry name" value="SECRETED NEMATODE CLADE V PROTEIN GENE FAMILY"/>
    <property type="match status" value="1"/>
</dbReference>
<dbReference type="Proteomes" id="UP001176961">
    <property type="component" value="Unassembled WGS sequence"/>
</dbReference>
<reference evidence="3" key="1">
    <citation type="submission" date="2023-07" db="EMBL/GenBank/DDBJ databases">
        <authorList>
            <consortium name="CYATHOMIX"/>
        </authorList>
    </citation>
    <scope>NUCLEOTIDE SEQUENCE</scope>
    <source>
        <strain evidence="3">N/A</strain>
    </source>
</reference>
<keyword evidence="1" id="KW-0175">Coiled coil</keyword>
<feature type="coiled-coil region" evidence="1">
    <location>
        <begin position="132"/>
        <end position="166"/>
    </location>
</feature>
<feature type="compositionally biased region" description="Basic and acidic residues" evidence="2">
    <location>
        <begin position="232"/>
        <end position="241"/>
    </location>
</feature>
<evidence type="ECO:0000256" key="1">
    <source>
        <dbReference type="SAM" id="Coils"/>
    </source>
</evidence>
<feature type="compositionally biased region" description="Basic and acidic residues" evidence="2">
    <location>
        <begin position="340"/>
        <end position="349"/>
    </location>
</feature>
<accession>A0AA36M4B2</accession>
<organism evidence="3 4">
    <name type="scientific">Cylicocyclus nassatus</name>
    <name type="common">Nematode worm</name>
    <dbReference type="NCBI Taxonomy" id="53992"/>
    <lineage>
        <taxon>Eukaryota</taxon>
        <taxon>Metazoa</taxon>
        <taxon>Ecdysozoa</taxon>
        <taxon>Nematoda</taxon>
        <taxon>Chromadorea</taxon>
        <taxon>Rhabditida</taxon>
        <taxon>Rhabditina</taxon>
        <taxon>Rhabditomorpha</taxon>
        <taxon>Strongyloidea</taxon>
        <taxon>Strongylidae</taxon>
        <taxon>Cylicocyclus</taxon>
    </lineage>
</organism>
<evidence type="ECO:0000313" key="4">
    <source>
        <dbReference type="Proteomes" id="UP001176961"/>
    </source>
</evidence>
<dbReference type="PANTHER" id="PTHR36955">
    <property type="entry name" value="SECRETED NEMATODE CLADE V PROTEIN GENE FAMILY"/>
    <property type="match status" value="1"/>
</dbReference>
<evidence type="ECO:0000313" key="3">
    <source>
        <dbReference type="EMBL" id="CAJ0597276.1"/>
    </source>
</evidence>
<feature type="compositionally biased region" description="Basic and acidic residues" evidence="2">
    <location>
        <begin position="298"/>
        <end position="330"/>
    </location>
</feature>
<feature type="compositionally biased region" description="Basic and acidic residues" evidence="2">
    <location>
        <begin position="194"/>
        <end position="214"/>
    </location>
</feature>
<feature type="compositionally biased region" description="Basic and acidic residues" evidence="2">
    <location>
        <begin position="401"/>
        <end position="419"/>
    </location>
</feature>
<dbReference type="AlphaFoldDB" id="A0AA36M4B2"/>
<keyword evidence="4" id="KW-1185">Reference proteome</keyword>
<feature type="compositionally biased region" description="Polar residues" evidence="2">
    <location>
        <begin position="218"/>
        <end position="231"/>
    </location>
</feature>
<dbReference type="EMBL" id="CATQJL010000223">
    <property type="protein sequence ID" value="CAJ0597276.1"/>
    <property type="molecule type" value="Genomic_DNA"/>
</dbReference>
<gene>
    <name evidence="3" type="ORF">CYNAS_LOCUS9259</name>
</gene>
<evidence type="ECO:0000256" key="2">
    <source>
        <dbReference type="SAM" id="MobiDB-lite"/>
    </source>
</evidence>
<dbReference type="Pfam" id="PF17619">
    <property type="entry name" value="SCVP"/>
    <property type="match status" value="1"/>
</dbReference>
<proteinExistence type="predicted"/>
<protein>
    <submittedName>
        <fullName evidence="3">Uncharacterized protein</fullName>
    </submittedName>
</protein>
<feature type="compositionally biased region" description="Basic and acidic residues" evidence="2">
    <location>
        <begin position="257"/>
        <end position="272"/>
    </location>
</feature>
<sequence>MDRDEENEYVRQELQHLQQAIDQLPKPGKVYDDIVEAAKQLSATRESLQSILPKMTSVRTVHEQAQVQIMKCQLLIAELEKTRLQFLLIQTQLKSLYDTANLLINTNVVSRLEWNAMLQTAADGPNEILLNREALEEVIEEQLKLLEDYKNTLNNKRREIQEEKKLERYDLEDEMRHALCALRNACENVLQTPKTHDDEEMKKYDAQKTDKRPPIDTIETQSLSTETNTYQEKSKEEKTETTAEGASQPAKGQSVRHLPDSDESQRQSKDMEQENVVSKPSEEGEEERALQPSQEGEEVSKEGLNEDADVPARADDTDEDRDHPESRGDEESQPLLGLIDDERNQHEGDFQELPRLVDDDEMLELIDELYDEESPAPRASPEEAEDVERGERAEEANNEAKSQDDHEQRNIEEGRSPLEIQREKREIQLAINELNALIRQLEERPTCPPRRLQNRAIYREADRFIRCACPPTPAPSTPPSTTTASSTSSSAPSSDATTSSTTASTASSSTGGAKKREVTKVEVTVITNQKYDPLLNDSHLQVFRMLLNDYLKVNGITYNKDLVREQVKNEGGNFAVRYTVLGGDCARIKYLVANGERHAEFIENVIVKC</sequence>
<dbReference type="InterPro" id="IPR035126">
    <property type="entry name" value="SCVP"/>
</dbReference>
<comment type="caution">
    <text evidence="3">The sequence shown here is derived from an EMBL/GenBank/DDBJ whole genome shotgun (WGS) entry which is preliminary data.</text>
</comment>